<keyword evidence="2" id="KW-0804">Transcription</keyword>
<comment type="caution">
    <text evidence="4">The sequence shown here is derived from an EMBL/GenBank/DDBJ whole genome shotgun (WGS) entry which is preliminary data.</text>
</comment>
<reference evidence="4 5" key="1">
    <citation type="submission" date="2022-06" db="EMBL/GenBank/DDBJ databases">
        <title>Genomic Encyclopedia of Archaeal and Bacterial Type Strains, Phase II (KMG-II): from individual species to whole genera.</title>
        <authorList>
            <person name="Goeker M."/>
        </authorList>
    </citation>
    <scope>NUCLEOTIDE SEQUENCE [LARGE SCALE GENOMIC DNA]</scope>
    <source>
        <strain evidence="4 5">DSM 45037</strain>
    </source>
</reference>
<feature type="compositionally biased region" description="Basic and acidic residues" evidence="3">
    <location>
        <begin position="1"/>
        <end position="19"/>
    </location>
</feature>
<accession>A0ABT1H6S3</accession>
<protein>
    <recommendedName>
        <fullName evidence="6">RNA polymerase subunit sigma-70</fullName>
    </recommendedName>
</protein>
<sequence>MVFDHRSRPDRPGADRRGLDAPGAVHGPARPPEFAPTDHLAPEAVAAYVDGELRFTAHMRAARHLALCVDCAAEVEAQGAARSALRTCGEVTVPRDLLGSLTQIPTREIDLRDVPGRPSRRGPLSAPGFPVHRPHRWRGR</sequence>
<dbReference type="Gene3D" id="1.10.10.1320">
    <property type="entry name" value="Anti-sigma factor, zinc-finger domain"/>
    <property type="match status" value="1"/>
</dbReference>
<gene>
    <name evidence="4" type="ORF">LX12_004155</name>
</gene>
<dbReference type="RefSeq" id="WP_253656512.1">
    <property type="nucleotide sequence ID" value="NZ_BAAAOE010000003.1"/>
</dbReference>
<evidence type="ECO:0000256" key="3">
    <source>
        <dbReference type="SAM" id="MobiDB-lite"/>
    </source>
</evidence>
<organism evidence="4 5">
    <name type="scientific">Williamsia serinedens</name>
    <dbReference type="NCBI Taxonomy" id="391736"/>
    <lineage>
        <taxon>Bacteria</taxon>
        <taxon>Bacillati</taxon>
        <taxon>Actinomycetota</taxon>
        <taxon>Actinomycetes</taxon>
        <taxon>Mycobacteriales</taxon>
        <taxon>Nocardiaceae</taxon>
        <taxon>Williamsia</taxon>
    </lineage>
</organism>
<feature type="region of interest" description="Disordered" evidence="3">
    <location>
        <begin position="110"/>
        <end position="140"/>
    </location>
</feature>
<dbReference type="InterPro" id="IPR041916">
    <property type="entry name" value="Anti_sigma_zinc_sf"/>
</dbReference>
<proteinExistence type="predicted"/>
<dbReference type="Proteomes" id="UP001205740">
    <property type="component" value="Unassembled WGS sequence"/>
</dbReference>
<name>A0ABT1H6S3_9NOCA</name>
<evidence type="ECO:0008006" key="6">
    <source>
        <dbReference type="Google" id="ProtNLM"/>
    </source>
</evidence>
<evidence type="ECO:0000313" key="5">
    <source>
        <dbReference type="Proteomes" id="UP001205740"/>
    </source>
</evidence>
<keyword evidence="5" id="KW-1185">Reference proteome</keyword>
<evidence type="ECO:0000256" key="2">
    <source>
        <dbReference type="ARBA" id="ARBA00023163"/>
    </source>
</evidence>
<keyword evidence="1" id="KW-0805">Transcription regulation</keyword>
<dbReference type="EMBL" id="JAMTCG010000009">
    <property type="protein sequence ID" value="MCP2162943.1"/>
    <property type="molecule type" value="Genomic_DNA"/>
</dbReference>
<evidence type="ECO:0000256" key="1">
    <source>
        <dbReference type="ARBA" id="ARBA00023015"/>
    </source>
</evidence>
<feature type="region of interest" description="Disordered" evidence="3">
    <location>
        <begin position="1"/>
        <end position="38"/>
    </location>
</feature>
<evidence type="ECO:0000313" key="4">
    <source>
        <dbReference type="EMBL" id="MCP2162943.1"/>
    </source>
</evidence>